<comment type="caution">
    <text evidence="6">The sequence shown here is derived from an EMBL/GenBank/DDBJ whole genome shotgun (WGS) entry which is preliminary data.</text>
</comment>
<evidence type="ECO:0000313" key="7">
    <source>
        <dbReference type="Proteomes" id="UP000054251"/>
    </source>
</evidence>
<keyword evidence="2" id="KW-0285">Flavoprotein</keyword>
<evidence type="ECO:0000256" key="5">
    <source>
        <dbReference type="ARBA" id="ARBA00023002"/>
    </source>
</evidence>
<comment type="similarity">
    <text evidence="1">Belongs to the FMO family.</text>
</comment>
<dbReference type="OrthoDB" id="66881at2759"/>
<evidence type="ECO:0000256" key="3">
    <source>
        <dbReference type="ARBA" id="ARBA00022827"/>
    </source>
</evidence>
<evidence type="ECO:0000256" key="1">
    <source>
        <dbReference type="ARBA" id="ARBA00009183"/>
    </source>
</evidence>
<evidence type="ECO:0000313" key="6">
    <source>
        <dbReference type="EMBL" id="KRZ98933.1"/>
    </source>
</evidence>
<proteinExistence type="inferred from homology"/>
<keyword evidence="4" id="KW-0521">NADP</keyword>
<dbReference type="InterPro" id="IPR036188">
    <property type="entry name" value="FAD/NAD-bd_sf"/>
</dbReference>
<sequence length="366" mass="42042">MSFSYSNFADERTEESVKLFGRKHPFRHHSVVKDYIQKEIAKFEDLVQYNTSVEKVVKRGGKWTISLRVINKNIKGQDYWYEEVYDAIIVANGHYSIPYIPKISGLVEVQQQNSEIIEHTKSFRKVSNYKNKKICIVGTGTSATDLISDTVGQSKGRIIVSSRSEPGELFKSSFGDNKNVLIKPEISKIYISDDKLTASIVFVDGSIADDVERIIFATGYLYNFPFFRNNEVTVNKSNRVEKLYQHIFKVGDPTLSFVGIVVASITFRIFEYQSTLISGILRGRISLPPIQKQLQWEEERIASKGDSRAFHVIPPEYQNYYQDLLDLVGPYHGLGHQLEPYNEEWEGILNNAISLKLKYWTRNIEP</sequence>
<dbReference type="GO" id="GO:0050661">
    <property type="term" value="F:NADP binding"/>
    <property type="evidence" value="ECO:0007669"/>
    <property type="project" value="InterPro"/>
</dbReference>
<dbReference type="GeneID" id="26842317"/>
<dbReference type="PIRSF" id="PIRSF000332">
    <property type="entry name" value="FMO"/>
    <property type="match status" value="1"/>
</dbReference>
<evidence type="ECO:0000256" key="2">
    <source>
        <dbReference type="ARBA" id="ARBA00022630"/>
    </source>
</evidence>
<dbReference type="GO" id="GO:0004499">
    <property type="term" value="F:N,N-dimethylaniline monooxygenase activity"/>
    <property type="evidence" value="ECO:0007669"/>
    <property type="project" value="InterPro"/>
</dbReference>
<evidence type="ECO:0000256" key="4">
    <source>
        <dbReference type="ARBA" id="ARBA00022857"/>
    </source>
</evidence>
<dbReference type="PANTHER" id="PTHR23023">
    <property type="entry name" value="DIMETHYLANILINE MONOOXYGENASE"/>
    <property type="match status" value="1"/>
</dbReference>
<accession>A0A0V1PRS1</accession>
<dbReference type="InterPro" id="IPR050346">
    <property type="entry name" value="FMO-like"/>
</dbReference>
<dbReference type="Gene3D" id="3.50.50.60">
    <property type="entry name" value="FAD/NAD(P)-binding domain"/>
    <property type="match status" value="2"/>
</dbReference>
<keyword evidence="3" id="KW-0274">FAD</keyword>
<dbReference type="InterPro" id="IPR020946">
    <property type="entry name" value="Flavin_mOase-like"/>
</dbReference>
<dbReference type="SUPFAM" id="SSF51905">
    <property type="entry name" value="FAD/NAD(P)-binding domain"/>
    <property type="match status" value="2"/>
</dbReference>
<gene>
    <name evidence="6" type="ORF">AC631_05308</name>
</gene>
<name>A0A0V1PRS1_9ASCO</name>
<reference evidence="6 7" key="1">
    <citation type="submission" date="2015-11" db="EMBL/GenBank/DDBJ databases">
        <title>The genome of Debaryomyces fabryi.</title>
        <authorList>
            <person name="Tafer H."/>
            <person name="Lopandic K."/>
        </authorList>
    </citation>
    <scope>NUCLEOTIDE SEQUENCE [LARGE SCALE GENOMIC DNA]</scope>
    <source>
        <strain evidence="6 7">CBS 789</strain>
    </source>
</reference>
<dbReference type="EMBL" id="LMYN01000191">
    <property type="protein sequence ID" value="KRZ98933.1"/>
    <property type="molecule type" value="Genomic_DNA"/>
</dbReference>
<dbReference type="RefSeq" id="XP_015465036.1">
    <property type="nucleotide sequence ID" value="XM_015614137.1"/>
</dbReference>
<keyword evidence="5" id="KW-0560">Oxidoreductase</keyword>
<protein>
    <submittedName>
        <fullName evidence="6">Uncharacterized protein</fullName>
    </submittedName>
</protein>
<dbReference type="AlphaFoldDB" id="A0A0V1PRS1"/>
<dbReference type="InterPro" id="IPR000960">
    <property type="entry name" value="Flavin_mOase"/>
</dbReference>
<dbReference type="Pfam" id="PF00743">
    <property type="entry name" value="FMO-like"/>
    <property type="match status" value="2"/>
</dbReference>
<keyword evidence="7" id="KW-1185">Reference proteome</keyword>
<dbReference type="Proteomes" id="UP000054251">
    <property type="component" value="Unassembled WGS sequence"/>
</dbReference>
<organism evidence="6 7">
    <name type="scientific">Debaryomyces fabryi</name>
    <dbReference type="NCBI Taxonomy" id="58627"/>
    <lineage>
        <taxon>Eukaryota</taxon>
        <taxon>Fungi</taxon>
        <taxon>Dikarya</taxon>
        <taxon>Ascomycota</taxon>
        <taxon>Saccharomycotina</taxon>
        <taxon>Pichiomycetes</taxon>
        <taxon>Debaryomycetaceae</taxon>
        <taxon>Debaryomyces</taxon>
    </lineage>
</organism>
<dbReference type="GO" id="GO:0050660">
    <property type="term" value="F:flavin adenine dinucleotide binding"/>
    <property type="evidence" value="ECO:0007669"/>
    <property type="project" value="InterPro"/>
</dbReference>
<dbReference type="PRINTS" id="PR00370">
    <property type="entry name" value="FMOXYGENASE"/>
</dbReference>